<dbReference type="WBParaSite" id="nRc.2.0.1.t42527-RA">
    <property type="protein sequence ID" value="nRc.2.0.1.t42527-RA"/>
    <property type="gene ID" value="nRc.2.0.1.g42527"/>
</dbReference>
<name>A0A915KYG9_ROMCU</name>
<organism evidence="1 2">
    <name type="scientific">Romanomermis culicivorax</name>
    <name type="common">Nematode worm</name>
    <dbReference type="NCBI Taxonomy" id="13658"/>
    <lineage>
        <taxon>Eukaryota</taxon>
        <taxon>Metazoa</taxon>
        <taxon>Ecdysozoa</taxon>
        <taxon>Nematoda</taxon>
        <taxon>Enoplea</taxon>
        <taxon>Dorylaimia</taxon>
        <taxon>Mermithida</taxon>
        <taxon>Mermithoidea</taxon>
        <taxon>Mermithidae</taxon>
        <taxon>Romanomermis</taxon>
    </lineage>
</organism>
<keyword evidence="1" id="KW-1185">Reference proteome</keyword>
<sequence length="133" mass="14901">MNNYTNCNLKESSIFDNLEQKDWIADEAHTWTNPTGLSGTSRPKKLVGSRIVWVVVKPNKVPDPVFVVKIGPHIKHHLVLRIKSSVTGVALSGTELHPVEPVVQALNAIERIGHQININYLRQFIDIASVDYI</sequence>
<reference evidence="2" key="1">
    <citation type="submission" date="2022-11" db="UniProtKB">
        <authorList>
            <consortium name="WormBaseParasite"/>
        </authorList>
    </citation>
    <scope>IDENTIFICATION</scope>
</reference>
<dbReference type="AlphaFoldDB" id="A0A915KYG9"/>
<dbReference type="Proteomes" id="UP000887565">
    <property type="component" value="Unplaced"/>
</dbReference>
<accession>A0A915KYG9</accession>
<proteinExistence type="predicted"/>
<evidence type="ECO:0000313" key="2">
    <source>
        <dbReference type="WBParaSite" id="nRc.2.0.1.t42527-RA"/>
    </source>
</evidence>
<evidence type="ECO:0000313" key="1">
    <source>
        <dbReference type="Proteomes" id="UP000887565"/>
    </source>
</evidence>
<protein>
    <submittedName>
        <fullName evidence="2">Uncharacterized protein</fullName>
    </submittedName>
</protein>